<protein>
    <submittedName>
        <fullName evidence="2">5'-nucleotidase C-terminal domain-containing protein</fullName>
    </submittedName>
</protein>
<dbReference type="Proteomes" id="UP001239257">
    <property type="component" value="Chromosome 1"/>
</dbReference>
<dbReference type="SUPFAM" id="SSF55816">
    <property type="entry name" value="5'-nucleotidase (syn. UDP-sugar hydrolase), C-terminal domain"/>
    <property type="match status" value="1"/>
</dbReference>
<dbReference type="EMBL" id="CP118709">
    <property type="protein sequence ID" value="WGK82551.1"/>
    <property type="molecule type" value="Genomic_DNA"/>
</dbReference>
<dbReference type="GeneID" id="79917603"/>
<evidence type="ECO:0000313" key="2">
    <source>
        <dbReference type="EMBL" id="WGK82551.1"/>
    </source>
</evidence>
<feature type="domain" description="5'-Nucleotidase C-terminal" evidence="1">
    <location>
        <begin position="2"/>
        <end position="66"/>
    </location>
</feature>
<dbReference type="Pfam" id="PF02872">
    <property type="entry name" value="5_nucleotid_C"/>
    <property type="match status" value="1"/>
</dbReference>
<sequence>MIATTDELLTRSYGESSRLGNLAADAILARFPDSVAAFTNSGGIREDIAAGDITLGDVINSFPFPKHN</sequence>
<dbReference type="GO" id="GO:0016787">
    <property type="term" value="F:hydrolase activity"/>
    <property type="evidence" value="ECO:0007669"/>
    <property type="project" value="InterPro"/>
</dbReference>
<dbReference type="InterPro" id="IPR008334">
    <property type="entry name" value="5'-Nucleotdase_C"/>
</dbReference>
<dbReference type="RefSeq" id="WP_017071845.1">
    <property type="nucleotide sequence ID" value="NZ_CP118709.1"/>
</dbReference>
<evidence type="ECO:0000313" key="3">
    <source>
        <dbReference type="Proteomes" id="UP001239257"/>
    </source>
</evidence>
<gene>
    <name evidence="2" type="ORF">PYE51_04690</name>
</gene>
<name>A0AAX3U585_9VIBR</name>
<reference evidence="2" key="1">
    <citation type="submission" date="2022-02" db="EMBL/GenBank/DDBJ databases">
        <title>Emergence and expansion in Europe of a Vibrio aestuarianus clonal complex pathogenic for oysters.</title>
        <authorList>
            <person name="Mesnil A."/>
            <person name="Travers M.-A."/>
        </authorList>
    </citation>
    <scope>NUCLEOTIDE SEQUENCE</scope>
    <source>
        <strain evidence="2">U29</strain>
    </source>
</reference>
<proteinExistence type="predicted"/>
<dbReference type="AlphaFoldDB" id="A0AAX3U585"/>
<dbReference type="InterPro" id="IPR036907">
    <property type="entry name" value="5'-Nucleotdase_C_sf"/>
</dbReference>
<evidence type="ECO:0000259" key="1">
    <source>
        <dbReference type="Pfam" id="PF02872"/>
    </source>
</evidence>
<accession>A0AAX3U585</accession>
<organism evidence="2 3">
    <name type="scientific">Vibrio aestuarianus</name>
    <dbReference type="NCBI Taxonomy" id="28171"/>
    <lineage>
        <taxon>Bacteria</taxon>
        <taxon>Pseudomonadati</taxon>
        <taxon>Pseudomonadota</taxon>
        <taxon>Gammaproteobacteria</taxon>
        <taxon>Vibrionales</taxon>
        <taxon>Vibrionaceae</taxon>
        <taxon>Vibrio</taxon>
    </lineage>
</organism>
<dbReference type="Gene3D" id="3.90.780.10">
    <property type="entry name" value="5'-Nucleotidase, C-terminal domain"/>
    <property type="match status" value="1"/>
</dbReference>
<dbReference type="GO" id="GO:0009166">
    <property type="term" value="P:nucleotide catabolic process"/>
    <property type="evidence" value="ECO:0007669"/>
    <property type="project" value="InterPro"/>
</dbReference>